<dbReference type="Gene3D" id="3.40.395.10">
    <property type="entry name" value="Adenoviral Proteinase, Chain A"/>
    <property type="match status" value="1"/>
</dbReference>
<evidence type="ECO:0000313" key="2">
    <source>
        <dbReference type="EMBL" id="SZX75400.1"/>
    </source>
</evidence>
<dbReference type="PANTHER" id="PTHR47764:SF2">
    <property type="entry name" value="UBIQUITIN-LIKE PROTEASE FAMILY PROFILE DOMAIN-CONTAINING PROTEIN"/>
    <property type="match status" value="1"/>
</dbReference>
<dbReference type="STRING" id="3088.A0A383WDR2"/>
<accession>A0A383WDR2</accession>
<feature type="region of interest" description="Disordered" evidence="1">
    <location>
        <begin position="730"/>
        <end position="799"/>
    </location>
</feature>
<dbReference type="SUPFAM" id="SSF54001">
    <property type="entry name" value="Cysteine proteinases"/>
    <property type="match status" value="1"/>
</dbReference>
<dbReference type="Proteomes" id="UP000256970">
    <property type="component" value="Unassembled WGS sequence"/>
</dbReference>
<keyword evidence="3" id="KW-1185">Reference proteome</keyword>
<evidence type="ECO:0000256" key="1">
    <source>
        <dbReference type="SAM" id="MobiDB-lite"/>
    </source>
</evidence>
<name>A0A383WDR2_TETOB</name>
<feature type="compositionally biased region" description="Low complexity" evidence="1">
    <location>
        <begin position="765"/>
        <end position="799"/>
    </location>
</feature>
<proteinExistence type="predicted"/>
<protein>
    <submittedName>
        <fullName evidence="2">Uncharacterized protein</fullName>
    </submittedName>
</protein>
<feature type="region of interest" description="Disordered" evidence="1">
    <location>
        <begin position="869"/>
        <end position="942"/>
    </location>
</feature>
<feature type="compositionally biased region" description="Basic and acidic residues" evidence="1">
    <location>
        <begin position="730"/>
        <end position="757"/>
    </location>
</feature>
<dbReference type="PANTHER" id="PTHR47764">
    <property type="entry name" value="UBIQUITIN-LIKE-SPECIFIC PROTEASE 2B-RELATED"/>
    <property type="match status" value="1"/>
</dbReference>
<feature type="compositionally biased region" description="Low complexity" evidence="1">
    <location>
        <begin position="904"/>
        <end position="928"/>
    </location>
</feature>
<gene>
    <name evidence="2" type="ORF">BQ4739_LOCUS15671</name>
</gene>
<dbReference type="EMBL" id="FNXT01001231">
    <property type="protein sequence ID" value="SZX75400.1"/>
    <property type="molecule type" value="Genomic_DNA"/>
</dbReference>
<feature type="region of interest" description="Disordered" evidence="1">
    <location>
        <begin position="597"/>
        <end position="649"/>
    </location>
</feature>
<evidence type="ECO:0000313" key="3">
    <source>
        <dbReference type="Proteomes" id="UP000256970"/>
    </source>
</evidence>
<dbReference type="AlphaFoldDB" id="A0A383WDR2"/>
<organism evidence="2 3">
    <name type="scientific">Tetradesmus obliquus</name>
    <name type="common">Green alga</name>
    <name type="synonym">Acutodesmus obliquus</name>
    <dbReference type="NCBI Taxonomy" id="3088"/>
    <lineage>
        <taxon>Eukaryota</taxon>
        <taxon>Viridiplantae</taxon>
        <taxon>Chlorophyta</taxon>
        <taxon>core chlorophytes</taxon>
        <taxon>Chlorophyceae</taxon>
        <taxon>CS clade</taxon>
        <taxon>Sphaeropleales</taxon>
        <taxon>Scenedesmaceae</taxon>
        <taxon>Tetradesmus</taxon>
    </lineage>
</organism>
<sequence length="1023" mass="110714">MSDSPYGSQQAARLCPEHVQQLRQQLAQQLQAAAASALRGSLNAVVAELGLAVDSTQQLIRSDWEAAPASVSAAAAAPAAAAAADTPAPAVAVDVAAAAGAAREQQPAAPIAAPLPGALLLVAQPADGAVAASAAAVAASAAAVAAAAREAAAPGTADSDAEAATAPAATAHPAAQVGGLLEAAVVEQAAPGVAAAAAVLSGAPVGGVYTWQWGTDRFAGLRMVYPAGGGAGAVTVDAAGLASLNHGKTPHMSVINFGVKLIEQEASAQARRRFHFYDTNFSKLLDRLPWSWPRAAQWASSGAVDAFKRVTAWTEGVDIFEKDFLVVPIYMPGSGISSLAIICHPGLITQRMQLLQDAEAAAAAAAAAADGAAALRTAGVAAGTTTLEAKPFIMLLDCPPGSTYPPWTHEDWSRYQAKCEREVGEPLAAYMEQAWLPQQQQKQQVLVTVQRWRSSSSSSSSSSRGCERRTRCHAQLFMFTNLDYFVYANPPALSFMLDSQGRAHVVPLAPTQPRLLSQHWFEPEIALALRSHMRNKLLQKMLQQARDKSSPAAVATAADIAAYASKMAALQTDDSSSNHICRYLRPADHARLRRLEQRRQRQEQRLQQEQHAEEQQRQQEQQREEQQQGQQEQRRRQEQQRQQEQRRQQEEERQQELQRQQEQLRVEQQHVEEQQRLQEEERQQELQRQQEQLRVEQQHVEEQQRLQEEERQQELQRQQEQLRVEQQHVEEQQRLQEEERQQEQRRVEQQRVEEQQRQRRRNASRRCSALSSSASRSSSANRRRSGSSSSSTSSRRSGAASSSILDGWLQLQMVVAQQVAANAKAAAAGSSEGAAAADAEAAALPKLKRHNPAPAGGLARPQLQALNEVQGKEEEEEEQQDKEEAAGEAQQQGSRQQRRKRPRSAAAAAAAGSSEGAAAADAEGAAPPKAKRHEAAPAGGLTRPQLQALNEVLTGLFGPTNDGAAYLADIMGELGNRGINVSREALVAVLAAASSAEYDELPAEQRWTLPLVWDPTDESVCWL</sequence>
<dbReference type="InterPro" id="IPR038765">
    <property type="entry name" value="Papain-like_cys_pep_sf"/>
</dbReference>
<reference evidence="2 3" key="1">
    <citation type="submission" date="2016-10" db="EMBL/GenBank/DDBJ databases">
        <authorList>
            <person name="Cai Z."/>
        </authorList>
    </citation>
    <scope>NUCLEOTIDE SEQUENCE [LARGE SCALE GENOMIC DNA]</scope>
</reference>